<dbReference type="InterPro" id="IPR058871">
    <property type="entry name" value="Zuotin_N"/>
</dbReference>
<dbReference type="Gene3D" id="1.10.8.840">
    <property type="entry name" value="Ribosome-associated complex head domain"/>
    <property type="match status" value="1"/>
</dbReference>
<dbReference type="InterPro" id="IPR032003">
    <property type="entry name" value="RAC_head"/>
</dbReference>
<dbReference type="GO" id="GO:0006450">
    <property type="term" value="P:regulation of translational fidelity"/>
    <property type="evidence" value="ECO:0007669"/>
    <property type="project" value="InterPro"/>
</dbReference>
<keyword evidence="2" id="KW-0963">Cytoplasm</keyword>
<accession>A0AAX4K708</accession>
<feature type="region of interest" description="Disordered" evidence="4">
    <location>
        <begin position="301"/>
        <end position="363"/>
    </location>
</feature>
<proteinExistence type="predicted"/>
<feature type="region of interest" description="Disordered" evidence="4">
    <location>
        <begin position="249"/>
        <end position="277"/>
    </location>
</feature>
<protein>
    <recommendedName>
        <fullName evidence="5">J domain-containing protein</fullName>
    </recommendedName>
</protein>
<evidence type="ECO:0000313" key="6">
    <source>
        <dbReference type="EMBL" id="WWC92652.1"/>
    </source>
</evidence>
<dbReference type="Pfam" id="PF26185">
    <property type="entry name" value="Zuotin_N"/>
    <property type="match status" value="1"/>
</dbReference>
<dbReference type="SUPFAM" id="SSF46565">
    <property type="entry name" value="Chaperone J-domain"/>
    <property type="match status" value="1"/>
</dbReference>
<dbReference type="InterPro" id="IPR001623">
    <property type="entry name" value="DnaJ_domain"/>
</dbReference>
<gene>
    <name evidence="6" type="ORF">L201_007611</name>
</gene>
<dbReference type="GO" id="GO:0051083">
    <property type="term" value="P:'de novo' cotranslational protein folding"/>
    <property type="evidence" value="ECO:0007669"/>
    <property type="project" value="InterPro"/>
</dbReference>
<dbReference type="PANTHER" id="PTHR43999">
    <property type="entry name" value="DNAJ HOMOLOG SUBFAMILY C MEMBER 2"/>
    <property type="match status" value="1"/>
</dbReference>
<organism evidence="6 7">
    <name type="scientific">Kwoniella dendrophila CBS 6074</name>
    <dbReference type="NCBI Taxonomy" id="1295534"/>
    <lineage>
        <taxon>Eukaryota</taxon>
        <taxon>Fungi</taxon>
        <taxon>Dikarya</taxon>
        <taxon>Basidiomycota</taxon>
        <taxon>Agaricomycotina</taxon>
        <taxon>Tremellomycetes</taxon>
        <taxon>Tremellales</taxon>
        <taxon>Cryptococcaceae</taxon>
        <taxon>Kwoniella</taxon>
    </lineage>
</organism>
<dbReference type="Proteomes" id="UP001355207">
    <property type="component" value="Chromosome 11"/>
</dbReference>
<dbReference type="InterPro" id="IPR036869">
    <property type="entry name" value="J_dom_sf"/>
</dbReference>
<dbReference type="AlphaFoldDB" id="A0AAX4K708"/>
<evidence type="ECO:0000256" key="4">
    <source>
        <dbReference type="SAM" id="MobiDB-lite"/>
    </source>
</evidence>
<dbReference type="InterPro" id="IPR042569">
    <property type="entry name" value="RAC_head_sf"/>
</dbReference>
<evidence type="ECO:0000256" key="3">
    <source>
        <dbReference type="ARBA" id="ARBA00023186"/>
    </source>
</evidence>
<dbReference type="SMART" id="SM00271">
    <property type="entry name" value="DnaJ"/>
    <property type="match status" value="1"/>
</dbReference>
<dbReference type="RefSeq" id="XP_066079414.1">
    <property type="nucleotide sequence ID" value="XM_066223317.1"/>
</dbReference>
<feature type="domain" description="J" evidence="5">
    <location>
        <begin position="105"/>
        <end position="175"/>
    </location>
</feature>
<evidence type="ECO:0000256" key="1">
    <source>
        <dbReference type="ARBA" id="ARBA00004496"/>
    </source>
</evidence>
<dbReference type="PROSITE" id="PS00636">
    <property type="entry name" value="DNAJ_1"/>
    <property type="match status" value="1"/>
</dbReference>
<sequence length="455" mass="51758">MASVVTLPIKLNATPSGWSKPSSSKPSSSIELPLYPAGPSFIGLARRQILQRSFEEDDKFILSEREKLQSEKEDKGDGLQYPGLGEEDEPQHVLNQDPKEWKKQDHYAVLGLGHLRYKAHDEHIRVAHRRKVLRHHPDKKAAQHGANDDSFFKCIQKAHETLTNNDKRKQFDSVDWNIEDEVPDLKSLKPEEFVDICNKVFAREGRFSKVQPVPEFGSLDAPKKEVEGFYDFFYNFDSWRSFEWHDKEVNEGSDNRDDKRFTEKKNKSERTRRKKEDNTRLRVLVDDVLALDPRIKRIKAEEKAARDAKKKGTSATPKVLTPAEKKAAEEKKKKEEAEKKEAEKKALEASKGDREVAKKAKEAARKNLKKWKKAIATVISSSNYFQAAGTAPSASVIEKQLSELDLLVELSEPEEIKDLKEKIEKAGSGEPAKQALVERANALGEKGQGKFTEFA</sequence>
<evidence type="ECO:0000259" key="5">
    <source>
        <dbReference type="PROSITE" id="PS50076"/>
    </source>
</evidence>
<feature type="region of interest" description="Disordered" evidence="4">
    <location>
        <begin position="12"/>
        <end position="31"/>
    </location>
</feature>
<dbReference type="Pfam" id="PF00226">
    <property type="entry name" value="DnaJ"/>
    <property type="match status" value="1"/>
</dbReference>
<dbReference type="InterPro" id="IPR054076">
    <property type="entry name" value="ZUO1-like_ZHD"/>
</dbReference>
<dbReference type="Pfam" id="PF16717">
    <property type="entry name" value="RAC_head"/>
    <property type="match status" value="1"/>
</dbReference>
<dbReference type="GO" id="GO:0005829">
    <property type="term" value="C:cytosol"/>
    <property type="evidence" value="ECO:0007669"/>
    <property type="project" value="TreeGrafter"/>
</dbReference>
<name>A0AAX4K708_9TREE</name>
<dbReference type="GO" id="GO:0043022">
    <property type="term" value="F:ribosome binding"/>
    <property type="evidence" value="ECO:0007669"/>
    <property type="project" value="InterPro"/>
</dbReference>
<dbReference type="PROSITE" id="PS50076">
    <property type="entry name" value="DNAJ_2"/>
    <property type="match status" value="1"/>
</dbReference>
<dbReference type="PANTHER" id="PTHR43999:SF1">
    <property type="entry name" value="DNAJ HOMOLOG SUBFAMILY C MEMBER 2"/>
    <property type="match status" value="1"/>
</dbReference>
<reference evidence="6 7" key="1">
    <citation type="submission" date="2024-01" db="EMBL/GenBank/DDBJ databases">
        <title>Comparative genomics of Cryptococcus and Kwoniella reveals pathogenesis evolution and contrasting modes of karyotype evolution via chromosome fusion or intercentromeric recombination.</title>
        <authorList>
            <person name="Coelho M.A."/>
            <person name="David-Palma M."/>
            <person name="Shea T."/>
            <person name="Bowers K."/>
            <person name="McGinley-Smith S."/>
            <person name="Mohammad A.W."/>
            <person name="Gnirke A."/>
            <person name="Yurkov A.M."/>
            <person name="Nowrousian M."/>
            <person name="Sun S."/>
            <person name="Cuomo C.A."/>
            <person name="Heitman J."/>
        </authorList>
    </citation>
    <scope>NUCLEOTIDE SEQUENCE [LARGE SCALE GENOMIC DNA]</scope>
    <source>
        <strain evidence="6 7">CBS 6074</strain>
    </source>
</reference>
<comment type="subcellular location">
    <subcellularLocation>
        <location evidence="1">Cytoplasm</location>
    </subcellularLocation>
</comment>
<dbReference type="Pfam" id="PF21884">
    <property type="entry name" value="ZUO1-like_ZHD"/>
    <property type="match status" value="1"/>
</dbReference>
<dbReference type="GO" id="GO:0030544">
    <property type="term" value="F:Hsp70 protein binding"/>
    <property type="evidence" value="ECO:0007669"/>
    <property type="project" value="InterPro"/>
</dbReference>
<keyword evidence="7" id="KW-1185">Reference proteome</keyword>
<dbReference type="InterPro" id="IPR044634">
    <property type="entry name" value="Zuotin/DnaJC2"/>
</dbReference>
<feature type="compositionally biased region" description="Basic and acidic residues" evidence="4">
    <location>
        <begin position="65"/>
        <end position="77"/>
    </location>
</feature>
<keyword evidence="3" id="KW-0143">Chaperone</keyword>
<feature type="compositionally biased region" description="Low complexity" evidence="4">
    <location>
        <begin position="19"/>
        <end position="29"/>
    </location>
</feature>
<evidence type="ECO:0000313" key="7">
    <source>
        <dbReference type="Proteomes" id="UP001355207"/>
    </source>
</evidence>
<feature type="region of interest" description="Disordered" evidence="4">
    <location>
        <begin position="65"/>
        <end position="91"/>
    </location>
</feature>
<dbReference type="InterPro" id="IPR018253">
    <property type="entry name" value="DnaJ_domain_CS"/>
</dbReference>
<dbReference type="Gene3D" id="1.10.287.110">
    <property type="entry name" value="DnaJ domain"/>
    <property type="match status" value="1"/>
</dbReference>
<dbReference type="GeneID" id="91098279"/>
<evidence type="ECO:0000256" key="2">
    <source>
        <dbReference type="ARBA" id="ARBA00022490"/>
    </source>
</evidence>
<dbReference type="CDD" id="cd23953">
    <property type="entry name" value="zuotin_NTD"/>
    <property type="match status" value="1"/>
</dbReference>
<dbReference type="CDD" id="cd06257">
    <property type="entry name" value="DnaJ"/>
    <property type="match status" value="1"/>
</dbReference>
<feature type="compositionally biased region" description="Basic and acidic residues" evidence="4">
    <location>
        <begin position="323"/>
        <end position="363"/>
    </location>
</feature>
<dbReference type="EMBL" id="CP144108">
    <property type="protein sequence ID" value="WWC92652.1"/>
    <property type="molecule type" value="Genomic_DNA"/>
</dbReference>